<feature type="chain" id="PRO_5009528462" description="FecR protein domain-containing protein" evidence="2">
    <location>
        <begin position="21"/>
        <end position="271"/>
    </location>
</feature>
<evidence type="ECO:0000259" key="3">
    <source>
        <dbReference type="Pfam" id="PF04773"/>
    </source>
</evidence>
<dbReference type="Gene3D" id="2.60.120.1440">
    <property type="match status" value="1"/>
</dbReference>
<dbReference type="InterPro" id="IPR006860">
    <property type="entry name" value="FecR"/>
</dbReference>
<keyword evidence="2" id="KW-0732">Signal</keyword>
<name>A0A1F7F6G1_UNCRA</name>
<evidence type="ECO:0000313" key="4">
    <source>
        <dbReference type="EMBL" id="OGK02250.1"/>
    </source>
</evidence>
<dbReference type="PANTHER" id="PTHR38731:SF3">
    <property type="entry name" value="BLL6125 PROTEIN"/>
    <property type="match status" value="1"/>
</dbReference>
<proteinExistence type="predicted"/>
<dbReference type="PANTHER" id="PTHR38731">
    <property type="entry name" value="LIPL45-RELATED LIPOPROTEIN-RELATED"/>
    <property type="match status" value="1"/>
</dbReference>
<evidence type="ECO:0000256" key="2">
    <source>
        <dbReference type="SAM" id="SignalP"/>
    </source>
</evidence>
<gene>
    <name evidence="4" type="ORF">A2519_16350</name>
</gene>
<keyword evidence="1" id="KW-0175">Coiled coil</keyword>
<comment type="caution">
    <text evidence="4">The sequence shown here is derived from an EMBL/GenBank/DDBJ whole genome shotgun (WGS) entry which is preliminary data.</text>
</comment>
<evidence type="ECO:0000256" key="1">
    <source>
        <dbReference type="SAM" id="Coils"/>
    </source>
</evidence>
<dbReference type="AlphaFoldDB" id="A0A1F7F6G1"/>
<reference evidence="4 5" key="1">
    <citation type="journal article" date="2016" name="Nat. Commun.">
        <title>Thousands of microbial genomes shed light on interconnected biogeochemical processes in an aquifer system.</title>
        <authorList>
            <person name="Anantharaman K."/>
            <person name="Brown C.T."/>
            <person name="Hug L.A."/>
            <person name="Sharon I."/>
            <person name="Castelle C.J."/>
            <person name="Probst A.J."/>
            <person name="Thomas B.C."/>
            <person name="Singh A."/>
            <person name="Wilkins M.J."/>
            <person name="Karaoz U."/>
            <person name="Brodie E.L."/>
            <person name="Williams K.H."/>
            <person name="Hubbard S.S."/>
            <person name="Banfield J.F."/>
        </authorList>
    </citation>
    <scope>NUCLEOTIDE SEQUENCE [LARGE SCALE GENOMIC DNA]</scope>
</reference>
<feature type="coiled-coil region" evidence="1">
    <location>
        <begin position="177"/>
        <end position="226"/>
    </location>
</feature>
<dbReference type="EMBL" id="MFYX01000110">
    <property type="protein sequence ID" value="OGK02250.1"/>
    <property type="molecule type" value="Genomic_DNA"/>
</dbReference>
<accession>A0A1F7F6G1</accession>
<dbReference type="Pfam" id="PF04773">
    <property type="entry name" value="FecR"/>
    <property type="match status" value="1"/>
</dbReference>
<sequence>MHKITAAFCAIFFLANAGWAKQPLGQVSDMVGDVFIKRSSDSSWVKARIRLPLFENDAVATKAESRCEVTLASDRVVRIDENALVVVSAIDSSLTKVNAVKGSIWVNVKRLVGPQRFEVSTPTASAAIRGTVFAVESNTNASKYLVFKGAIGVLLSNKTGGRDSVFVVQQGKQIDLVKNMEQYLKQQEKAFQDYAAQADVEFEKYAAEQEQAFEQHQKEQEEKLRAMLDEERRAFSIVNGTNCALRPIDAKKIGSAGWADWNRKKDSSLGW</sequence>
<organism evidence="4 5">
    <name type="scientific">Candidatus Raymondbacteria bacterium RIFOXYD12_FULL_49_13</name>
    <dbReference type="NCBI Taxonomy" id="1817890"/>
    <lineage>
        <taxon>Bacteria</taxon>
        <taxon>Raymondiibacteriota</taxon>
    </lineage>
</organism>
<evidence type="ECO:0000313" key="5">
    <source>
        <dbReference type="Proteomes" id="UP000179243"/>
    </source>
</evidence>
<dbReference type="Proteomes" id="UP000179243">
    <property type="component" value="Unassembled WGS sequence"/>
</dbReference>
<feature type="signal peptide" evidence="2">
    <location>
        <begin position="1"/>
        <end position="20"/>
    </location>
</feature>
<feature type="domain" description="FecR protein" evidence="3">
    <location>
        <begin position="57"/>
        <end position="151"/>
    </location>
</feature>
<protein>
    <recommendedName>
        <fullName evidence="3">FecR protein domain-containing protein</fullName>
    </recommendedName>
</protein>